<evidence type="ECO:0000313" key="3">
    <source>
        <dbReference type="EMBL" id="MBW4332235.1"/>
    </source>
</evidence>
<evidence type="ECO:0000256" key="1">
    <source>
        <dbReference type="ARBA" id="ARBA00022679"/>
    </source>
</evidence>
<protein>
    <submittedName>
        <fullName evidence="3">Autoinducer synthase</fullName>
    </submittedName>
</protein>
<dbReference type="Pfam" id="PF00765">
    <property type="entry name" value="Autoind_synth"/>
    <property type="match status" value="1"/>
</dbReference>
<name>A0ABS6XS37_9SPHN</name>
<keyword evidence="2" id="KW-0071">Autoinducer synthesis</keyword>
<evidence type="ECO:0000256" key="2">
    <source>
        <dbReference type="PROSITE-ProRule" id="PRU00533"/>
    </source>
</evidence>
<dbReference type="PANTHER" id="PTHR39322">
    <property type="entry name" value="ACYL-HOMOSERINE-LACTONE SYNTHASE"/>
    <property type="match status" value="1"/>
</dbReference>
<evidence type="ECO:0000313" key="4">
    <source>
        <dbReference type="Proteomes" id="UP001197214"/>
    </source>
</evidence>
<keyword evidence="2" id="KW-0673">Quorum sensing</keyword>
<sequence length="206" mass="22854">MYLTTLRGAHGVPDGLLAAMFEARKQIFVDLLGWDLPVLAGRYEVDQFDDPRATYLILTDESGQHLGSARLLETERPHILDTLFPKLCEDAVPKGPTTQEITRFALDRHQNARRRRRVRDTLVCALADHALASGIEAYTGVAEIAWLQQILAFGWDCEPLGLPREHGATLLGALRIAIKPETPMLLARAGLVPEPIVTLRPIRHAA</sequence>
<dbReference type="InterPro" id="IPR001690">
    <property type="entry name" value="Autoind_synthase"/>
</dbReference>
<dbReference type="PANTHER" id="PTHR39322:SF1">
    <property type="entry name" value="ISOVALERYL-HOMOSERINE LACTONE SYNTHASE"/>
    <property type="match status" value="1"/>
</dbReference>
<organism evidence="3 4">
    <name type="scientific">Stakelama flava</name>
    <dbReference type="NCBI Taxonomy" id="2860338"/>
    <lineage>
        <taxon>Bacteria</taxon>
        <taxon>Pseudomonadati</taxon>
        <taxon>Pseudomonadota</taxon>
        <taxon>Alphaproteobacteria</taxon>
        <taxon>Sphingomonadales</taxon>
        <taxon>Sphingomonadaceae</taxon>
        <taxon>Stakelama</taxon>
    </lineage>
</organism>
<keyword evidence="1" id="KW-0808">Transferase</keyword>
<proteinExistence type="inferred from homology"/>
<gene>
    <name evidence="3" type="ORF">KY084_15345</name>
</gene>
<comment type="similarity">
    <text evidence="2">Belongs to the autoinducer synthase family.</text>
</comment>
<reference evidence="3 4" key="1">
    <citation type="submission" date="2021-07" db="EMBL/GenBank/DDBJ databases">
        <title>Stakelama flava sp. nov., a novel endophytic bacterium isolated from branch of Kandelia candel.</title>
        <authorList>
            <person name="Tuo L."/>
        </authorList>
    </citation>
    <scope>NUCLEOTIDE SEQUENCE [LARGE SCALE GENOMIC DNA]</scope>
    <source>
        <strain evidence="3 4">CBK3Z-3</strain>
    </source>
</reference>
<accession>A0ABS6XS37</accession>
<dbReference type="PROSITE" id="PS51187">
    <property type="entry name" value="AUTOINDUCER_SYNTH_2"/>
    <property type="match status" value="1"/>
</dbReference>
<comment type="caution">
    <text evidence="3">The sequence shown here is derived from an EMBL/GenBank/DDBJ whole genome shotgun (WGS) entry which is preliminary data.</text>
</comment>
<keyword evidence="4" id="KW-1185">Reference proteome</keyword>
<dbReference type="Proteomes" id="UP001197214">
    <property type="component" value="Unassembled WGS sequence"/>
</dbReference>
<dbReference type="EMBL" id="JAHWZX010000021">
    <property type="protein sequence ID" value="MBW4332235.1"/>
    <property type="molecule type" value="Genomic_DNA"/>
</dbReference>